<sequence>SLSWKANFLIKWNIIRLSEYGQKKRNSRKVQRDDEVKQLFYCNYGDFHYLLDIKVDEHLFRALAQFWNSPYNCFTFEKVDMVPTVEEYTALLRCLRIQADKAYSRAHPDTRKKVDVFALSIYGLIIFPKALGHVDKAVIDLFDQLDKRVTPVPAILAETF</sequence>
<dbReference type="Pfam" id="PF24924">
    <property type="entry name" value="DUF7745"/>
    <property type="match status" value="2"/>
</dbReference>
<protein>
    <recommendedName>
        <fullName evidence="1">DUF7745 domain-containing protein</fullName>
    </recommendedName>
</protein>
<comment type="caution">
    <text evidence="2">The sequence shown here is derived from an EMBL/GenBank/DDBJ whole genome shotgun (WGS) entry which is preliminary data.</text>
</comment>
<evidence type="ECO:0000259" key="1">
    <source>
        <dbReference type="Pfam" id="PF24924"/>
    </source>
</evidence>
<gene>
    <name evidence="2" type="ORF">Gotri_026838</name>
</gene>
<accession>A0A7J9FRY2</accession>
<feature type="domain" description="DUF7745" evidence="1">
    <location>
        <begin position="113"/>
        <end position="160"/>
    </location>
</feature>
<reference evidence="2 3" key="1">
    <citation type="journal article" date="2019" name="Genome Biol. Evol.">
        <title>Insights into the evolution of the New World diploid cottons (Gossypium, subgenus Houzingenia) based on genome sequencing.</title>
        <authorList>
            <person name="Grover C.E."/>
            <person name="Arick M.A. 2nd"/>
            <person name="Thrash A."/>
            <person name="Conover J.L."/>
            <person name="Sanders W.S."/>
            <person name="Peterson D.G."/>
            <person name="Frelichowski J.E."/>
            <person name="Scheffler J.A."/>
            <person name="Scheffler B.E."/>
            <person name="Wendel J.F."/>
        </authorList>
    </citation>
    <scope>NUCLEOTIDE SEQUENCE [LARGE SCALE GENOMIC DNA]</scope>
    <source>
        <strain evidence="2">8</strain>
        <tissue evidence="2">Leaf</tissue>
    </source>
</reference>
<feature type="domain" description="DUF7745" evidence="1">
    <location>
        <begin position="35"/>
        <end position="108"/>
    </location>
</feature>
<dbReference type="Proteomes" id="UP000593568">
    <property type="component" value="Unassembled WGS sequence"/>
</dbReference>
<evidence type="ECO:0000313" key="3">
    <source>
        <dbReference type="Proteomes" id="UP000593568"/>
    </source>
</evidence>
<proteinExistence type="predicted"/>
<dbReference type="PANTHER" id="PTHR48200:SF1">
    <property type="entry name" value="AMINOTRANSFERASE-LIKE PLANT MOBILE DOMAIN-CONTAINING PROTEIN"/>
    <property type="match status" value="1"/>
</dbReference>
<name>A0A7J9FRY2_9ROSI</name>
<keyword evidence="3" id="KW-1185">Reference proteome</keyword>
<dbReference type="PANTHER" id="PTHR48200">
    <property type="entry name" value="PROTEIN, PUTATIVE-RELATED"/>
    <property type="match status" value="1"/>
</dbReference>
<dbReference type="InterPro" id="IPR056647">
    <property type="entry name" value="DUF7745"/>
</dbReference>
<feature type="non-terminal residue" evidence="2">
    <location>
        <position position="160"/>
    </location>
</feature>
<organism evidence="2 3">
    <name type="scientific">Gossypium trilobum</name>
    <dbReference type="NCBI Taxonomy" id="34281"/>
    <lineage>
        <taxon>Eukaryota</taxon>
        <taxon>Viridiplantae</taxon>
        <taxon>Streptophyta</taxon>
        <taxon>Embryophyta</taxon>
        <taxon>Tracheophyta</taxon>
        <taxon>Spermatophyta</taxon>
        <taxon>Magnoliopsida</taxon>
        <taxon>eudicotyledons</taxon>
        <taxon>Gunneridae</taxon>
        <taxon>Pentapetalae</taxon>
        <taxon>rosids</taxon>
        <taxon>malvids</taxon>
        <taxon>Malvales</taxon>
        <taxon>Malvaceae</taxon>
        <taxon>Malvoideae</taxon>
        <taxon>Gossypium</taxon>
    </lineage>
</organism>
<dbReference type="AlphaFoldDB" id="A0A7J9FRY2"/>
<evidence type="ECO:0000313" key="2">
    <source>
        <dbReference type="EMBL" id="MBA0787928.1"/>
    </source>
</evidence>
<dbReference type="EMBL" id="JABEZW010226780">
    <property type="protein sequence ID" value="MBA0787928.1"/>
    <property type="molecule type" value="Genomic_DNA"/>
</dbReference>
<feature type="non-terminal residue" evidence="2">
    <location>
        <position position="1"/>
    </location>
</feature>